<evidence type="ECO:0000256" key="1">
    <source>
        <dbReference type="SAM" id="MobiDB-lite"/>
    </source>
</evidence>
<keyword evidence="3" id="KW-1185">Reference proteome</keyword>
<proteinExistence type="predicted"/>
<feature type="compositionally biased region" description="Low complexity" evidence="1">
    <location>
        <begin position="46"/>
        <end position="69"/>
    </location>
</feature>
<protein>
    <submittedName>
        <fullName evidence="4">Movement protein</fullName>
    </submittedName>
</protein>
<name>A0A183KMG1_9TREM</name>
<reference evidence="2 3" key="2">
    <citation type="submission" date="2018-11" db="EMBL/GenBank/DDBJ databases">
        <authorList>
            <consortium name="Pathogen Informatics"/>
        </authorList>
    </citation>
    <scope>NUCLEOTIDE SEQUENCE [LARGE SCALE GENOMIC DNA]</scope>
    <source>
        <strain evidence="2">Dakar</strain>
        <strain evidence="3">Dakar, Senegal</strain>
    </source>
</reference>
<dbReference type="AlphaFoldDB" id="A0A183KMG1"/>
<reference evidence="4" key="1">
    <citation type="submission" date="2016-06" db="UniProtKB">
        <authorList>
            <consortium name="WormBaseParasite"/>
        </authorList>
    </citation>
    <scope>IDENTIFICATION</scope>
</reference>
<sequence length="117" mass="12798">MSSLRSADLYSSVDSPGHQNPISTRHMGRSTPVLQRPAEPSTSDVRLAAARPSAPLRRQRQLQSTLSRQNTPLDVTPPHQTASTSTPAPSSQNSTLPRSWLTATPILSDPFQFFHLN</sequence>
<dbReference type="WBParaSite" id="SCUD_0001623701-mRNA-1">
    <property type="protein sequence ID" value="SCUD_0001623701-mRNA-1"/>
    <property type="gene ID" value="SCUD_0001623701"/>
</dbReference>
<accession>A0A183KMG1</accession>
<feature type="region of interest" description="Disordered" evidence="1">
    <location>
        <begin position="1"/>
        <end position="99"/>
    </location>
</feature>
<evidence type="ECO:0000313" key="3">
    <source>
        <dbReference type="Proteomes" id="UP000279833"/>
    </source>
</evidence>
<organism evidence="4">
    <name type="scientific">Schistosoma curassoni</name>
    <dbReference type="NCBI Taxonomy" id="6186"/>
    <lineage>
        <taxon>Eukaryota</taxon>
        <taxon>Metazoa</taxon>
        <taxon>Spiralia</taxon>
        <taxon>Lophotrochozoa</taxon>
        <taxon>Platyhelminthes</taxon>
        <taxon>Trematoda</taxon>
        <taxon>Digenea</taxon>
        <taxon>Strigeidida</taxon>
        <taxon>Schistosomatoidea</taxon>
        <taxon>Schistosomatidae</taxon>
        <taxon>Schistosoma</taxon>
    </lineage>
</organism>
<evidence type="ECO:0000313" key="4">
    <source>
        <dbReference type="WBParaSite" id="SCUD_0001623701-mRNA-1"/>
    </source>
</evidence>
<dbReference type="Proteomes" id="UP000279833">
    <property type="component" value="Unassembled WGS sequence"/>
</dbReference>
<gene>
    <name evidence="2" type="ORF">SCUD_LOCUS16234</name>
</gene>
<feature type="compositionally biased region" description="Polar residues" evidence="1">
    <location>
        <begin position="12"/>
        <end position="23"/>
    </location>
</feature>
<dbReference type="EMBL" id="UZAK01038444">
    <property type="protein sequence ID" value="VDP61139.1"/>
    <property type="molecule type" value="Genomic_DNA"/>
</dbReference>
<evidence type="ECO:0000313" key="2">
    <source>
        <dbReference type="EMBL" id="VDP61139.1"/>
    </source>
</evidence>
<feature type="compositionally biased region" description="Low complexity" evidence="1">
    <location>
        <begin position="76"/>
        <end position="95"/>
    </location>
</feature>